<evidence type="ECO:0000259" key="4">
    <source>
        <dbReference type="PROSITE" id="PS50110"/>
    </source>
</evidence>
<dbReference type="OrthoDB" id="9790669at2"/>
<comment type="function">
    <text evidence="2">May play the central regulatory role in sporulation. It may be an element of the effector pathway responsible for the activation of sporulation genes in response to nutritional stress. Spo0A may act in concert with spo0H (a sigma factor) to control the expression of some genes that are critical to the sporulation process.</text>
</comment>
<accession>Q0AWZ9</accession>
<proteinExistence type="predicted"/>
<dbReference type="InterPro" id="IPR011006">
    <property type="entry name" value="CheY-like_superfamily"/>
</dbReference>
<protein>
    <recommendedName>
        <fullName evidence="1">Stage 0 sporulation protein A homolog</fullName>
    </recommendedName>
</protein>
<dbReference type="Proteomes" id="UP000001968">
    <property type="component" value="Chromosome"/>
</dbReference>
<evidence type="ECO:0000256" key="2">
    <source>
        <dbReference type="ARBA" id="ARBA00024867"/>
    </source>
</evidence>
<dbReference type="STRING" id="335541.Swol_1448"/>
<evidence type="ECO:0000313" key="6">
    <source>
        <dbReference type="Proteomes" id="UP000001968"/>
    </source>
</evidence>
<dbReference type="EMBL" id="CP000448">
    <property type="protein sequence ID" value="ABI68755.1"/>
    <property type="molecule type" value="Genomic_DNA"/>
</dbReference>
<dbReference type="InterPro" id="IPR052048">
    <property type="entry name" value="ST_Response_Regulator"/>
</dbReference>
<dbReference type="PANTHER" id="PTHR43228">
    <property type="entry name" value="TWO-COMPONENT RESPONSE REGULATOR"/>
    <property type="match status" value="1"/>
</dbReference>
<sequence>MKGIRADGTPIKVMAVDDSPISRKMIKKALEPEGFLIVGEAGNGKEAVESYPQFQPDIITMDVTMPIMDGLDAASMIKGINPQQKIIMLSAMGDDDIINEAKSRGINDVCCKPFKAEELLEKILKVLEN</sequence>
<dbReference type="SUPFAM" id="SSF52172">
    <property type="entry name" value="CheY-like"/>
    <property type="match status" value="1"/>
</dbReference>
<feature type="modified residue" description="4-aspartylphosphate" evidence="3">
    <location>
        <position position="62"/>
    </location>
</feature>
<dbReference type="Pfam" id="PF00072">
    <property type="entry name" value="Response_reg"/>
    <property type="match status" value="1"/>
</dbReference>
<dbReference type="HOGENOM" id="CLU_000445_69_15_9"/>
<keyword evidence="6" id="KW-1185">Reference proteome</keyword>
<dbReference type="SMART" id="SM00448">
    <property type="entry name" value="REC"/>
    <property type="match status" value="1"/>
</dbReference>
<gene>
    <name evidence="5" type="ordered locus">Swol_1448</name>
</gene>
<dbReference type="KEGG" id="swo:Swol_1448"/>
<dbReference type="eggNOG" id="COG4753">
    <property type="taxonomic scope" value="Bacteria"/>
</dbReference>
<feature type="domain" description="Response regulatory" evidence="4">
    <location>
        <begin position="12"/>
        <end position="127"/>
    </location>
</feature>
<keyword evidence="3" id="KW-0597">Phosphoprotein</keyword>
<dbReference type="AlphaFoldDB" id="Q0AWZ9"/>
<reference evidence="6" key="1">
    <citation type="journal article" date="2010" name="Environ. Microbiol.">
        <title>The genome of Syntrophomonas wolfei: new insights into syntrophic metabolism and biohydrogen production.</title>
        <authorList>
            <person name="Sieber J.R."/>
            <person name="Sims D.R."/>
            <person name="Han C."/>
            <person name="Kim E."/>
            <person name="Lykidis A."/>
            <person name="Lapidus A.L."/>
            <person name="McDonnald E."/>
            <person name="Rohlin L."/>
            <person name="Culley D.E."/>
            <person name="Gunsalus R."/>
            <person name="McInerney M.J."/>
        </authorList>
    </citation>
    <scope>NUCLEOTIDE SEQUENCE [LARGE SCALE GENOMIC DNA]</scope>
    <source>
        <strain evidence="6">DSM 2245B / Goettingen</strain>
    </source>
</reference>
<organism evidence="5 6">
    <name type="scientific">Syntrophomonas wolfei subsp. wolfei (strain DSM 2245B / Goettingen)</name>
    <dbReference type="NCBI Taxonomy" id="335541"/>
    <lineage>
        <taxon>Bacteria</taxon>
        <taxon>Bacillati</taxon>
        <taxon>Bacillota</taxon>
        <taxon>Clostridia</taxon>
        <taxon>Eubacteriales</taxon>
        <taxon>Syntrophomonadaceae</taxon>
        <taxon>Syntrophomonas</taxon>
    </lineage>
</organism>
<evidence type="ECO:0000256" key="1">
    <source>
        <dbReference type="ARBA" id="ARBA00018672"/>
    </source>
</evidence>
<evidence type="ECO:0000313" key="5">
    <source>
        <dbReference type="EMBL" id="ABI68755.1"/>
    </source>
</evidence>
<dbReference type="InterPro" id="IPR001789">
    <property type="entry name" value="Sig_transdc_resp-reg_receiver"/>
</dbReference>
<dbReference type="GO" id="GO:0000160">
    <property type="term" value="P:phosphorelay signal transduction system"/>
    <property type="evidence" value="ECO:0007669"/>
    <property type="project" value="InterPro"/>
</dbReference>
<dbReference type="Gene3D" id="3.40.50.2300">
    <property type="match status" value="1"/>
</dbReference>
<dbReference type="RefSeq" id="WP_011640854.1">
    <property type="nucleotide sequence ID" value="NC_008346.1"/>
</dbReference>
<name>Q0AWZ9_SYNWW</name>
<dbReference type="PROSITE" id="PS50110">
    <property type="entry name" value="RESPONSE_REGULATORY"/>
    <property type="match status" value="1"/>
</dbReference>
<dbReference type="PANTHER" id="PTHR43228:SF1">
    <property type="entry name" value="TWO-COMPONENT RESPONSE REGULATOR ARR22"/>
    <property type="match status" value="1"/>
</dbReference>
<evidence type="ECO:0000256" key="3">
    <source>
        <dbReference type="PROSITE-ProRule" id="PRU00169"/>
    </source>
</evidence>